<gene>
    <name evidence="10" type="ORF">BXT86_04850</name>
</gene>
<evidence type="ECO:0000256" key="7">
    <source>
        <dbReference type="ARBA" id="ARBA00022679"/>
    </source>
</evidence>
<protein>
    <recommendedName>
        <fullName evidence="3">Lipid-A-disaccharide synthase</fullName>
        <ecNumber evidence="2">2.4.1.182</ecNumber>
    </recommendedName>
</protein>
<sequence length="237" mass="28606">MCWWSRTSPGWSKIGPGYYFLPPQIWAWAGFRKYFIKKWVDQVISVFPFEYRFYKKVGIETFYFKNPLLSHLKSYRRRDFRCRIGLMPGSRFDQIKRNLVVMRKLIKEFYKFKNNIEFCLILYDRVDSLKVQIPAQIKVITQNRYQAMKDCDLLIISSGTASLEARIMSIPQIFVHRPAVFDYYFFRRFIRIKEYNLANLYFNNRDVPAYISPDSNYLSEKLFNHIQDILPSLGLKW</sequence>
<evidence type="ECO:0000313" key="10">
    <source>
        <dbReference type="EMBL" id="OPX17742.1"/>
    </source>
</evidence>
<dbReference type="EMBL" id="MUKB01000083">
    <property type="protein sequence ID" value="OPX17742.1"/>
    <property type="molecule type" value="Genomic_DNA"/>
</dbReference>
<dbReference type="PANTHER" id="PTHR30372:SF4">
    <property type="entry name" value="LIPID-A-DISACCHARIDE SYNTHASE, MITOCHONDRIAL-RELATED"/>
    <property type="match status" value="1"/>
</dbReference>
<keyword evidence="5" id="KW-0441">Lipid A biosynthesis</keyword>
<keyword evidence="8" id="KW-0443">Lipid metabolism</keyword>
<dbReference type="SUPFAM" id="SSF53756">
    <property type="entry name" value="UDP-Glycosyltransferase/glycogen phosphorylase"/>
    <property type="match status" value="1"/>
</dbReference>
<accession>A0A1V4QEU3</accession>
<evidence type="ECO:0000256" key="2">
    <source>
        <dbReference type="ARBA" id="ARBA00012687"/>
    </source>
</evidence>
<evidence type="ECO:0000256" key="9">
    <source>
        <dbReference type="ARBA" id="ARBA00048975"/>
    </source>
</evidence>
<dbReference type="InterPro" id="IPR003835">
    <property type="entry name" value="Glyco_trans_19"/>
</dbReference>
<dbReference type="GO" id="GO:0009245">
    <property type="term" value="P:lipid A biosynthetic process"/>
    <property type="evidence" value="ECO:0007669"/>
    <property type="project" value="UniProtKB-KW"/>
</dbReference>
<organism evidence="10 11">
    <name type="scientific">candidate division WOR-3 bacterium 4484_100</name>
    <dbReference type="NCBI Taxonomy" id="1936077"/>
    <lineage>
        <taxon>Bacteria</taxon>
        <taxon>Bacteria division WOR-3</taxon>
    </lineage>
</organism>
<evidence type="ECO:0000256" key="5">
    <source>
        <dbReference type="ARBA" id="ARBA00022556"/>
    </source>
</evidence>
<dbReference type="Pfam" id="PF02684">
    <property type="entry name" value="LpxB"/>
    <property type="match status" value="1"/>
</dbReference>
<proteinExistence type="predicted"/>
<dbReference type="PANTHER" id="PTHR30372">
    <property type="entry name" value="LIPID-A-DISACCHARIDE SYNTHASE"/>
    <property type="match status" value="1"/>
</dbReference>
<evidence type="ECO:0000256" key="4">
    <source>
        <dbReference type="ARBA" id="ARBA00022516"/>
    </source>
</evidence>
<comment type="catalytic activity">
    <reaction evidence="9">
        <text>a lipid X + a UDP-2-N,3-O-bis[(3R)-3-hydroxyacyl]-alpha-D-glucosamine = a lipid A disaccharide + UDP + H(+)</text>
        <dbReference type="Rhea" id="RHEA:67828"/>
        <dbReference type="ChEBI" id="CHEBI:15378"/>
        <dbReference type="ChEBI" id="CHEBI:58223"/>
        <dbReference type="ChEBI" id="CHEBI:137748"/>
        <dbReference type="ChEBI" id="CHEBI:176338"/>
        <dbReference type="ChEBI" id="CHEBI:176343"/>
        <dbReference type="EC" id="2.4.1.182"/>
    </reaction>
</comment>
<reference evidence="11" key="1">
    <citation type="submission" date="2017-01" db="EMBL/GenBank/DDBJ databases">
        <title>Novel pathways for hydrocarbon cycling and metabolic interdependencies in hydrothermal sediment communities.</title>
        <authorList>
            <person name="Dombrowski N."/>
            <person name="Seitz K."/>
            <person name="Teske A."/>
            <person name="Baker B."/>
        </authorList>
    </citation>
    <scope>NUCLEOTIDE SEQUENCE [LARGE SCALE GENOMIC DNA]</scope>
</reference>
<dbReference type="GO" id="GO:0005543">
    <property type="term" value="F:phospholipid binding"/>
    <property type="evidence" value="ECO:0007669"/>
    <property type="project" value="TreeGrafter"/>
</dbReference>
<evidence type="ECO:0000256" key="8">
    <source>
        <dbReference type="ARBA" id="ARBA00023098"/>
    </source>
</evidence>
<dbReference type="GO" id="GO:0016020">
    <property type="term" value="C:membrane"/>
    <property type="evidence" value="ECO:0007669"/>
    <property type="project" value="GOC"/>
</dbReference>
<keyword evidence="4" id="KW-0444">Lipid biosynthesis</keyword>
<evidence type="ECO:0000256" key="3">
    <source>
        <dbReference type="ARBA" id="ARBA00020902"/>
    </source>
</evidence>
<name>A0A1V4QEU3_UNCW3</name>
<dbReference type="EC" id="2.4.1.182" evidence="2"/>
<comment type="function">
    <text evidence="1">Condensation of UDP-2,3-diacylglucosamine and 2,3-diacylglucosamine-1-phosphate to form lipid A disaccharide, a precursor of lipid A, a phosphorylated glycolipid that anchors the lipopolysaccharide to the outer membrane of the cell.</text>
</comment>
<keyword evidence="7" id="KW-0808">Transferase</keyword>
<evidence type="ECO:0000256" key="6">
    <source>
        <dbReference type="ARBA" id="ARBA00022676"/>
    </source>
</evidence>
<dbReference type="AlphaFoldDB" id="A0A1V4QEU3"/>
<comment type="caution">
    <text evidence="10">The sequence shown here is derived from an EMBL/GenBank/DDBJ whole genome shotgun (WGS) entry which is preliminary data.</text>
</comment>
<dbReference type="GO" id="GO:0008915">
    <property type="term" value="F:lipid-A-disaccharide synthase activity"/>
    <property type="evidence" value="ECO:0007669"/>
    <property type="project" value="UniProtKB-EC"/>
</dbReference>
<evidence type="ECO:0000313" key="11">
    <source>
        <dbReference type="Proteomes" id="UP000191663"/>
    </source>
</evidence>
<keyword evidence="6" id="KW-0328">Glycosyltransferase</keyword>
<evidence type="ECO:0000256" key="1">
    <source>
        <dbReference type="ARBA" id="ARBA00002056"/>
    </source>
</evidence>
<dbReference type="Proteomes" id="UP000191663">
    <property type="component" value="Unassembled WGS sequence"/>
</dbReference>